<evidence type="ECO:0000259" key="4">
    <source>
        <dbReference type="PROSITE" id="PS50887"/>
    </source>
</evidence>
<keyword evidence="3" id="KW-0472">Membrane</keyword>
<evidence type="ECO:0000313" key="6">
    <source>
        <dbReference type="Proteomes" id="UP000018680"/>
    </source>
</evidence>
<feature type="transmembrane region" description="Helical" evidence="3">
    <location>
        <begin position="18"/>
        <end position="37"/>
    </location>
</feature>
<evidence type="ECO:0000313" key="5">
    <source>
        <dbReference type="EMBL" id="AHC13729.1"/>
    </source>
</evidence>
<dbReference type="EMBL" id="CP006939">
    <property type="protein sequence ID" value="AHC13729.1"/>
    <property type="molecule type" value="Genomic_DNA"/>
</dbReference>
<dbReference type="EC" id="2.7.7.65" evidence="1"/>
<dbReference type="Gene3D" id="3.30.70.270">
    <property type="match status" value="1"/>
</dbReference>
<dbReference type="PANTHER" id="PTHR45138:SF9">
    <property type="entry name" value="DIGUANYLATE CYCLASE DGCM-RELATED"/>
    <property type="match status" value="1"/>
</dbReference>
<evidence type="ECO:0000256" key="3">
    <source>
        <dbReference type="SAM" id="Phobius"/>
    </source>
</evidence>
<dbReference type="SUPFAM" id="SSF55073">
    <property type="entry name" value="Nucleotide cyclase"/>
    <property type="match status" value="1"/>
</dbReference>
<dbReference type="KEGG" id="slr:L21SP2_0289"/>
<dbReference type="PROSITE" id="PS50887">
    <property type="entry name" value="GGDEF"/>
    <property type="match status" value="1"/>
</dbReference>
<dbReference type="SMART" id="SM00267">
    <property type="entry name" value="GGDEF"/>
    <property type="match status" value="1"/>
</dbReference>
<proteinExistence type="predicted"/>
<sequence length="341" mass="38368">MNITRTMKDLLYANRRNILIPGVVYALSGCVLLFYSFGGNRLFLSISLLTVGVLALIYPLIYRRMPVKHGMELSIQLSICFLMVLAATFGAGLLAPGITGLILYLTLMITVFLSIRLSDGLTAVLNLLSFGAVTVMLSLSPDPVPILHYVPFFLGSALSAAVGLRINEFQRQLSDTRRELIEQSIVDPLTDVYNRRFFIEELERSVQRHKRYGHKFCLAVIDLDHFREVNDQFGPQVGDSVLESYAWKILDLLRESDVVSRYGGDSFMVILSEVDMEQAVPVMERLRRYFSETPFQGIERRITCSIGVVPAQSELNTGQLLYQAEQKLMEARRAGRDAVVS</sequence>
<dbReference type="InterPro" id="IPR043128">
    <property type="entry name" value="Rev_trsase/Diguanyl_cyclase"/>
</dbReference>
<protein>
    <recommendedName>
        <fullName evidence="1">diguanylate cyclase</fullName>
        <ecNumber evidence="1">2.7.7.65</ecNumber>
    </recommendedName>
</protein>
<dbReference type="RefSeq" id="WP_024266662.1">
    <property type="nucleotide sequence ID" value="NC_023035.1"/>
</dbReference>
<dbReference type="GO" id="GO:0052621">
    <property type="term" value="F:diguanylate cyclase activity"/>
    <property type="evidence" value="ECO:0007669"/>
    <property type="project" value="UniProtKB-EC"/>
</dbReference>
<feature type="transmembrane region" description="Helical" evidence="3">
    <location>
        <begin position="146"/>
        <end position="164"/>
    </location>
</feature>
<accession>V5WDT7</accession>
<feature type="transmembrane region" description="Helical" evidence="3">
    <location>
        <begin position="73"/>
        <end position="91"/>
    </location>
</feature>
<dbReference type="NCBIfam" id="TIGR00254">
    <property type="entry name" value="GGDEF"/>
    <property type="match status" value="1"/>
</dbReference>
<dbReference type="STRING" id="1307761.L21SP2_0289"/>
<dbReference type="eggNOG" id="COG3706">
    <property type="taxonomic scope" value="Bacteria"/>
</dbReference>
<dbReference type="Proteomes" id="UP000018680">
    <property type="component" value="Chromosome"/>
</dbReference>
<dbReference type="CDD" id="cd01949">
    <property type="entry name" value="GGDEF"/>
    <property type="match status" value="1"/>
</dbReference>
<organism evidence="5 6">
    <name type="scientific">Salinispira pacifica</name>
    <dbReference type="NCBI Taxonomy" id="1307761"/>
    <lineage>
        <taxon>Bacteria</taxon>
        <taxon>Pseudomonadati</taxon>
        <taxon>Spirochaetota</taxon>
        <taxon>Spirochaetia</taxon>
        <taxon>Spirochaetales</taxon>
        <taxon>Spirochaetaceae</taxon>
        <taxon>Salinispira</taxon>
    </lineage>
</organism>
<evidence type="ECO:0000256" key="2">
    <source>
        <dbReference type="ARBA" id="ARBA00034247"/>
    </source>
</evidence>
<keyword evidence="3" id="KW-1133">Transmembrane helix</keyword>
<dbReference type="InterPro" id="IPR000160">
    <property type="entry name" value="GGDEF_dom"/>
</dbReference>
<feature type="transmembrane region" description="Helical" evidence="3">
    <location>
        <begin position="43"/>
        <end position="61"/>
    </location>
</feature>
<gene>
    <name evidence="5" type="ORF">L21SP2_0289</name>
</gene>
<reference evidence="5 6" key="1">
    <citation type="journal article" date="2015" name="Stand. Genomic Sci.">
        <title>Complete genome sequence and description of Salinispira pacifica gen. nov., sp. nov., a novel spirochaete isolated form a hypersaline microbial mat.</title>
        <authorList>
            <person name="Ben Hania W."/>
            <person name="Joseph M."/>
            <person name="Schumann P."/>
            <person name="Bunk B."/>
            <person name="Fiebig A."/>
            <person name="Sproer C."/>
            <person name="Klenk H.P."/>
            <person name="Fardeau M.L."/>
            <person name="Spring S."/>
        </authorList>
    </citation>
    <scope>NUCLEOTIDE SEQUENCE [LARGE SCALE GENOMIC DNA]</scope>
    <source>
        <strain evidence="5 6">L21-RPul-D2</strain>
    </source>
</reference>
<dbReference type="HOGENOM" id="CLU_813509_0_0_12"/>
<feature type="domain" description="GGDEF" evidence="4">
    <location>
        <begin position="214"/>
        <end position="341"/>
    </location>
</feature>
<comment type="catalytic activity">
    <reaction evidence="2">
        <text>2 GTP = 3',3'-c-di-GMP + 2 diphosphate</text>
        <dbReference type="Rhea" id="RHEA:24898"/>
        <dbReference type="ChEBI" id="CHEBI:33019"/>
        <dbReference type="ChEBI" id="CHEBI:37565"/>
        <dbReference type="ChEBI" id="CHEBI:58805"/>
        <dbReference type="EC" id="2.7.7.65"/>
    </reaction>
</comment>
<dbReference type="PROSITE" id="PS51257">
    <property type="entry name" value="PROKAR_LIPOPROTEIN"/>
    <property type="match status" value="1"/>
</dbReference>
<keyword evidence="6" id="KW-1185">Reference proteome</keyword>
<dbReference type="Pfam" id="PF00990">
    <property type="entry name" value="GGDEF"/>
    <property type="match status" value="1"/>
</dbReference>
<dbReference type="InterPro" id="IPR050469">
    <property type="entry name" value="Diguanylate_Cyclase"/>
</dbReference>
<feature type="transmembrane region" description="Helical" evidence="3">
    <location>
        <begin position="122"/>
        <end position="140"/>
    </location>
</feature>
<dbReference type="FunFam" id="3.30.70.270:FF:000001">
    <property type="entry name" value="Diguanylate cyclase domain protein"/>
    <property type="match status" value="1"/>
</dbReference>
<dbReference type="AlphaFoldDB" id="V5WDT7"/>
<dbReference type="InterPro" id="IPR029787">
    <property type="entry name" value="Nucleotide_cyclase"/>
</dbReference>
<dbReference type="PANTHER" id="PTHR45138">
    <property type="entry name" value="REGULATORY COMPONENTS OF SENSORY TRANSDUCTION SYSTEM"/>
    <property type="match status" value="1"/>
</dbReference>
<evidence type="ECO:0000256" key="1">
    <source>
        <dbReference type="ARBA" id="ARBA00012528"/>
    </source>
</evidence>
<name>V5WDT7_9SPIO</name>
<feature type="transmembrane region" description="Helical" evidence="3">
    <location>
        <begin position="97"/>
        <end position="115"/>
    </location>
</feature>
<keyword evidence="3" id="KW-0812">Transmembrane</keyword>